<evidence type="ECO:0000256" key="1">
    <source>
        <dbReference type="SAM" id="MobiDB-lite"/>
    </source>
</evidence>
<dbReference type="KEGG" id="dau:Daud_0422"/>
<feature type="transmembrane region" description="Helical" evidence="2">
    <location>
        <begin position="32"/>
        <end position="55"/>
    </location>
</feature>
<accession>B1I228</accession>
<sequence>MPPRAGQGAPGRRAGRWERRIKRRSKDLDERLQAMTHQAVSTGFYAVLAVVFWFWTKELVQDGTVSTRTIRTIMELAAAVVGIVGSYLYLRTKM</sequence>
<keyword evidence="2" id="KW-0812">Transmembrane</keyword>
<dbReference type="EMBL" id="CP000860">
    <property type="protein sequence ID" value="ACA58970.1"/>
    <property type="molecule type" value="Genomic_DNA"/>
</dbReference>
<evidence type="ECO:0000313" key="4">
    <source>
        <dbReference type="Proteomes" id="UP000008544"/>
    </source>
</evidence>
<keyword evidence="4" id="KW-1185">Reference proteome</keyword>
<keyword evidence="2" id="KW-0472">Membrane</keyword>
<name>B1I228_DESAP</name>
<reference evidence="4" key="1">
    <citation type="submission" date="2007-10" db="EMBL/GenBank/DDBJ databases">
        <title>Complete sequence of chromosome of Desulforudis audaxviator MP104C.</title>
        <authorList>
            <person name="Copeland A."/>
            <person name="Lucas S."/>
            <person name="Lapidus A."/>
            <person name="Barry K."/>
            <person name="Glavina del Rio T."/>
            <person name="Dalin E."/>
            <person name="Tice H."/>
            <person name="Bruce D."/>
            <person name="Pitluck S."/>
            <person name="Lowry S.R."/>
            <person name="Larimer F."/>
            <person name="Land M.L."/>
            <person name="Hauser L."/>
            <person name="Kyrpides N."/>
            <person name="Ivanova N.N."/>
            <person name="Richardson P."/>
        </authorList>
    </citation>
    <scope>NUCLEOTIDE SEQUENCE [LARGE SCALE GENOMIC DNA]</scope>
    <source>
        <strain evidence="4">MP104C</strain>
    </source>
</reference>
<evidence type="ECO:0000313" key="3">
    <source>
        <dbReference type="EMBL" id="ACA58970.1"/>
    </source>
</evidence>
<dbReference type="AlphaFoldDB" id="B1I228"/>
<dbReference type="STRING" id="477974.Daud_0422"/>
<feature type="compositionally biased region" description="Low complexity" evidence="1">
    <location>
        <begin position="1"/>
        <end position="12"/>
    </location>
</feature>
<dbReference type="OrthoDB" id="1786810at2"/>
<keyword evidence="2" id="KW-1133">Transmembrane helix</keyword>
<organism evidence="3 4">
    <name type="scientific">Desulforudis audaxviator (strain MP104C)</name>
    <dbReference type="NCBI Taxonomy" id="477974"/>
    <lineage>
        <taxon>Bacteria</taxon>
        <taxon>Bacillati</taxon>
        <taxon>Bacillota</taxon>
        <taxon>Clostridia</taxon>
        <taxon>Thermoanaerobacterales</taxon>
        <taxon>Candidatus Desulforudaceae</taxon>
        <taxon>Candidatus Desulforudis</taxon>
    </lineage>
</organism>
<evidence type="ECO:0000256" key="2">
    <source>
        <dbReference type="SAM" id="Phobius"/>
    </source>
</evidence>
<dbReference type="Proteomes" id="UP000008544">
    <property type="component" value="Chromosome"/>
</dbReference>
<reference evidence="3 4" key="2">
    <citation type="journal article" date="2008" name="Science">
        <title>Environmental genomics reveals a single-species ecosystem deep within Earth.</title>
        <authorList>
            <person name="Chivian D."/>
            <person name="Brodie E.L."/>
            <person name="Alm E.J."/>
            <person name="Culley D.E."/>
            <person name="Dehal P.S."/>
            <person name="Desantis T.Z."/>
            <person name="Gihring T.M."/>
            <person name="Lapidus A."/>
            <person name="Lin L.H."/>
            <person name="Lowry S.R."/>
            <person name="Moser D.P."/>
            <person name="Richardson P.M."/>
            <person name="Southam G."/>
            <person name="Wanger G."/>
            <person name="Pratt L.M."/>
            <person name="Andersen G.L."/>
            <person name="Hazen T.C."/>
            <person name="Brockman F.J."/>
            <person name="Arkin A.P."/>
            <person name="Onstott T.C."/>
        </authorList>
    </citation>
    <scope>NUCLEOTIDE SEQUENCE [LARGE SCALE GENOMIC DNA]</scope>
    <source>
        <strain evidence="3 4">MP104C</strain>
    </source>
</reference>
<feature type="transmembrane region" description="Helical" evidence="2">
    <location>
        <begin position="70"/>
        <end position="90"/>
    </location>
</feature>
<gene>
    <name evidence="3" type="ordered locus">Daud_0422</name>
</gene>
<dbReference type="HOGENOM" id="CLU_2381443_0_0_9"/>
<feature type="region of interest" description="Disordered" evidence="1">
    <location>
        <begin position="1"/>
        <end position="20"/>
    </location>
</feature>
<dbReference type="eggNOG" id="ENOG502ZFZ9">
    <property type="taxonomic scope" value="Bacteria"/>
</dbReference>
<protein>
    <submittedName>
        <fullName evidence="3">Uncharacterized protein</fullName>
    </submittedName>
</protein>
<dbReference type="RefSeq" id="WP_012301561.1">
    <property type="nucleotide sequence ID" value="NC_010424.1"/>
</dbReference>
<proteinExistence type="predicted"/>